<evidence type="ECO:0000313" key="1">
    <source>
        <dbReference type="EMBL" id="GFO08018.1"/>
    </source>
</evidence>
<dbReference type="AlphaFoldDB" id="A0AAV4AL34"/>
<accession>A0AAV4AL34</accession>
<gene>
    <name evidence="1" type="ORF">PoB_003452300</name>
</gene>
<dbReference type="EMBL" id="BLXT01003924">
    <property type="protein sequence ID" value="GFO08018.1"/>
    <property type="molecule type" value="Genomic_DNA"/>
</dbReference>
<evidence type="ECO:0000313" key="2">
    <source>
        <dbReference type="Proteomes" id="UP000735302"/>
    </source>
</evidence>
<organism evidence="1 2">
    <name type="scientific">Plakobranchus ocellatus</name>
    <dbReference type="NCBI Taxonomy" id="259542"/>
    <lineage>
        <taxon>Eukaryota</taxon>
        <taxon>Metazoa</taxon>
        <taxon>Spiralia</taxon>
        <taxon>Lophotrochozoa</taxon>
        <taxon>Mollusca</taxon>
        <taxon>Gastropoda</taxon>
        <taxon>Heterobranchia</taxon>
        <taxon>Euthyneura</taxon>
        <taxon>Panpulmonata</taxon>
        <taxon>Sacoglossa</taxon>
        <taxon>Placobranchoidea</taxon>
        <taxon>Plakobranchidae</taxon>
        <taxon>Plakobranchus</taxon>
    </lineage>
</organism>
<comment type="caution">
    <text evidence="1">The sequence shown here is derived from an EMBL/GenBank/DDBJ whole genome shotgun (WGS) entry which is preliminary data.</text>
</comment>
<proteinExistence type="predicted"/>
<sequence>MARLEPATEGSLQISGRNHKQLCHRRPCRSGNRELKPTFLPTAIKLCPHSVTNFFGKQHGCLCIHHPQKGDLRLAGLLSGRGAGGGAQTRDRWILGGIDGRVDSIPAGALLSQVRALAPDHFVVEWP</sequence>
<dbReference type="Proteomes" id="UP000735302">
    <property type="component" value="Unassembled WGS sequence"/>
</dbReference>
<name>A0AAV4AL34_9GAST</name>
<reference evidence="1 2" key="1">
    <citation type="journal article" date="2021" name="Elife">
        <title>Chloroplast acquisition without the gene transfer in kleptoplastic sea slugs, Plakobranchus ocellatus.</title>
        <authorList>
            <person name="Maeda T."/>
            <person name="Takahashi S."/>
            <person name="Yoshida T."/>
            <person name="Shimamura S."/>
            <person name="Takaki Y."/>
            <person name="Nagai Y."/>
            <person name="Toyoda A."/>
            <person name="Suzuki Y."/>
            <person name="Arimoto A."/>
            <person name="Ishii H."/>
            <person name="Satoh N."/>
            <person name="Nishiyama T."/>
            <person name="Hasebe M."/>
            <person name="Maruyama T."/>
            <person name="Minagawa J."/>
            <person name="Obokata J."/>
            <person name="Shigenobu S."/>
        </authorList>
    </citation>
    <scope>NUCLEOTIDE SEQUENCE [LARGE SCALE GENOMIC DNA]</scope>
</reference>
<protein>
    <submittedName>
        <fullName evidence="1">Uncharacterized protein</fullName>
    </submittedName>
</protein>
<keyword evidence="2" id="KW-1185">Reference proteome</keyword>